<sequence>MNLKKYAWNIFEIAKANNEDLGVARRMLINNITKGMAVNGGTELDYPALCKRWEAMDGAAQEAALEELNAYLTDFSTDAPYHSLCKAFEQGDREAFDKALEG</sequence>
<dbReference type="RefSeq" id="WP_216633037.1">
    <property type="nucleotide sequence ID" value="NZ_JAHLQN010000001.1"/>
</dbReference>
<protein>
    <submittedName>
        <fullName evidence="1">Uncharacterized protein</fullName>
    </submittedName>
</protein>
<evidence type="ECO:0000313" key="1">
    <source>
        <dbReference type="EMBL" id="MBU5627693.1"/>
    </source>
</evidence>
<organism evidence="1 2">
    <name type="scientific">Dysosmobacter acutus</name>
    <dbReference type="NCBI Taxonomy" id="2841504"/>
    <lineage>
        <taxon>Bacteria</taxon>
        <taxon>Bacillati</taxon>
        <taxon>Bacillota</taxon>
        <taxon>Clostridia</taxon>
        <taxon>Eubacteriales</taxon>
        <taxon>Oscillospiraceae</taxon>
        <taxon>Dysosmobacter</taxon>
    </lineage>
</organism>
<dbReference type="EMBL" id="JAHLQN010000001">
    <property type="protein sequence ID" value="MBU5627693.1"/>
    <property type="molecule type" value="Genomic_DNA"/>
</dbReference>
<gene>
    <name evidence="1" type="ORF">KQI82_12315</name>
</gene>
<proteinExistence type="predicted"/>
<keyword evidence="2" id="KW-1185">Reference proteome</keyword>
<reference evidence="1 2" key="1">
    <citation type="submission" date="2021-06" db="EMBL/GenBank/DDBJ databases">
        <authorList>
            <person name="Sun Q."/>
            <person name="Li D."/>
        </authorList>
    </citation>
    <scope>NUCLEOTIDE SEQUENCE [LARGE SCALE GENOMIC DNA]</scope>
    <source>
        <strain evidence="1 2">MSJ-2</strain>
    </source>
</reference>
<evidence type="ECO:0000313" key="2">
    <source>
        <dbReference type="Proteomes" id="UP000787672"/>
    </source>
</evidence>
<accession>A0ABS6FBN5</accession>
<dbReference type="Proteomes" id="UP000787672">
    <property type="component" value="Unassembled WGS sequence"/>
</dbReference>
<comment type="caution">
    <text evidence="1">The sequence shown here is derived from an EMBL/GenBank/DDBJ whole genome shotgun (WGS) entry which is preliminary data.</text>
</comment>
<name>A0ABS6FBN5_9FIRM</name>